<gene>
    <name evidence="2" type="ORF">J3E07_001211</name>
</gene>
<dbReference type="SUPFAM" id="SSF56112">
    <property type="entry name" value="Protein kinase-like (PK-like)"/>
    <property type="match status" value="1"/>
</dbReference>
<organism evidence="2 3">
    <name type="scientific">Methanococcus voltae</name>
    <dbReference type="NCBI Taxonomy" id="2188"/>
    <lineage>
        <taxon>Archaea</taxon>
        <taxon>Methanobacteriati</taxon>
        <taxon>Methanobacteriota</taxon>
        <taxon>Methanomada group</taxon>
        <taxon>Methanococci</taxon>
        <taxon>Methanococcales</taxon>
        <taxon>Methanococcaceae</taxon>
        <taxon>Methanococcus</taxon>
    </lineage>
</organism>
<reference evidence="2" key="1">
    <citation type="submission" date="2021-03" db="EMBL/GenBank/DDBJ databases">
        <title>Genomic Encyclopedia of Type Strains, Phase IV (KMG-V): Genome sequencing to study the core and pangenomes of soil and plant-associated prokaryotes.</title>
        <authorList>
            <person name="Whitman W."/>
        </authorList>
    </citation>
    <scope>NUCLEOTIDE SEQUENCE</scope>
    <source>
        <strain evidence="2">C4</strain>
    </source>
</reference>
<sequence>MEKGYNFKDKKSKSEDLNVIIHCGKQNDDQKVELPKPEDSKIEDNLNLRLTTRLKNRIKNINFTNEKLIDWQIVDILYKKGIILTEFIGKGHRGIVFKGYCQNCVSKGYVDKNFKYSNFKQYLPIAIKISRLGAPKNTIFHEGHVLSIINKQGIGPKVYEFTNDYIVMEYIEGKMIKDCINELNGDNLIFIIEETLKQCLKLDLMGIDHTEIQGGKHVIVSDEIKLIDFDKAKIHNKTIAKNFTTAMSLFFGYNQISKKISKELHLSEEDILNLQKMSGKYKKLFKV</sequence>
<protein>
    <submittedName>
        <fullName evidence="2">Putative serine/threonine protein kinase</fullName>
    </submittedName>
</protein>
<dbReference type="Proteomes" id="UP000740329">
    <property type="component" value="Unassembled WGS sequence"/>
</dbReference>
<dbReference type="Gene3D" id="1.10.510.10">
    <property type="entry name" value="Transferase(Phosphotransferase) domain 1"/>
    <property type="match status" value="1"/>
</dbReference>
<feature type="domain" description="Protein kinase" evidence="1">
    <location>
        <begin position="82"/>
        <end position="287"/>
    </location>
</feature>
<dbReference type="GO" id="GO:0005524">
    <property type="term" value="F:ATP binding"/>
    <property type="evidence" value="ECO:0007669"/>
    <property type="project" value="InterPro"/>
</dbReference>
<dbReference type="AlphaFoldDB" id="A0A8J7RMU3"/>
<name>A0A8J7RMU3_METVO</name>
<evidence type="ECO:0000259" key="1">
    <source>
        <dbReference type="PROSITE" id="PS50011"/>
    </source>
</evidence>
<keyword evidence="2" id="KW-0723">Serine/threonine-protein kinase</keyword>
<dbReference type="PROSITE" id="PS50011">
    <property type="entry name" value="PROTEIN_KINASE_DOM"/>
    <property type="match status" value="1"/>
</dbReference>
<accession>A0A8J7RMU3</accession>
<keyword evidence="2" id="KW-0418">Kinase</keyword>
<dbReference type="RefSeq" id="WP_245314187.1">
    <property type="nucleotide sequence ID" value="NZ_JAGGMU010000003.1"/>
</dbReference>
<evidence type="ECO:0000313" key="2">
    <source>
        <dbReference type="EMBL" id="MBP2201786.1"/>
    </source>
</evidence>
<dbReference type="GO" id="GO:0004674">
    <property type="term" value="F:protein serine/threonine kinase activity"/>
    <property type="evidence" value="ECO:0007669"/>
    <property type="project" value="UniProtKB-KW"/>
</dbReference>
<dbReference type="InterPro" id="IPR011009">
    <property type="entry name" value="Kinase-like_dom_sf"/>
</dbReference>
<dbReference type="InterPro" id="IPR000719">
    <property type="entry name" value="Prot_kinase_dom"/>
</dbReference>
<evidence type="ECO:0000313" key="3">
    <source>
        <dbReference type="Proteomes" id="UP000740329"/>
    </source>
</evidence>
<proteinExistence type="predicted"/>
<dbReference type="EMBL" id="JAGGMV010000003">
    <property type="protein sequence ID" value="MBP2201786.1"/>
    <property type="molecule type" value="Genomic_DNA"/>
</dbReference>
<keyword evidence="2" id="KW-0808">Transferase</keyword>
<comment type="caution">
    <text evidence="2">The sequence shown here is derived from an EMBL/GenBank/DDBJ whole genome shotgun (WGS) entry which is preliminary data.</text>
</comment>